<dbReference type="InterPro" id="IPR017871">
    <property type="entry name" value="ABC_transporter-like_CS"/>
</dbReference>
<dbReference type="PROSITE" id="PS00211">
    <property type="entry name" value="ABC_TRANSPORTER_1"/>
    <property type="match status" value="1"/>
</dbReference>
<dbReference type="GO" id="GO:0005886">
    <property type="term" value="C:plasma membrane"/>
    <property type="evidence" value="ECO:0007669"/>
    <property type="project" value="UniProtKB-SubCell"/>
</dbReference>
<evidence type="ECO:0000256" key="3">
    <source>
        <dbReference type="ARBA" id="ARBA00022448"/>
    </source>
</evidence>
<dbReference type="Pfam" id="PF00005">
    <property type="entry name" value="ABC_tran"/>
    <property type="match status" value="1"/>
</dbReference>
<sequence>MSEGATASTAVEVADVSKAFGRVHALDGVSFDVGAGEVVGLIGPNGAGKTTLLRILLEVMRPDRGAVRFGGEVRGDGAHLRRQIGYLPGDLRLDPQRRGRAILHDLDALSGGAVATRATRLGALADRLEIDLGRRVGDLSKGNRQKIGLIQAFAHDPALLVLDEPTSGLDPVVQQTFLDVVREARDRGRTVLLSSHDISEIERGADRVVLLRSGRIAADSSVAALRDSAPRRVRVVVQEQADTTRTDTLAPLLALLAPDAKVSSADGSTAIDGVLAGPVADLVRAASALPLVDLVVEEPDLQSVVLGRYARPEAAS</sequence>
<evidence type="ECO:0000256" key="2">
    <source>
        <dbReference type="ARBA" id="ARBA00005417"/>
    </source>
</evidence>
<dbReference type="Proteomes" id="UP000280008">
    <property type="component" value="Unassembled WGS sequence"/>
</dbReference>
<evidence type="ECO:0000313" key="8">
    <source>
        <dbReference type="EMBL" id="RKR75237.1"/>
    </source>
</evidence>
<dbReference type="SMART" id="SM00382">
    <property type="entry name" value="AAA"/>
    <property type="match status" value="1"/>
</dbReference>
<organism evidence="8 9">
    <name type="scientific">Frondihabitans australicus</name>
    <dbReference type="NCBI Taxonomy" id="386892"/>
    <lineage>
        <taxon>Bacteria</taxon>
        <taxon>Bacillati</taxon>
        <taxon>Actinomycetota</taxon>
        <taxon>Actinomycetes</taxon>
        <taxon>Micrococcales</taxon>
        <taxon>Microbacteriaceae</taxon>
        <taxon>Frondihabitans</taxon>
    </lineage>
</organism>
<evidence type="ECO:0000256" key="6">
    <source>
        <dbReference type="ARBA" id="ARBA00023251"/>
    </source>
</evidence>
<reference evidence="8 9" key="1">
    <citation type="submission" date="2018-10" db="EMBL/GenBank/DDBJ databases">
        <title>Sequencing the genomes of 1000 actinobacteria strains.</title>
        <authorList>
            <person name="Klenk H.-P."/>
        </authorList>
    </citation>
    <scope>NUCLEOTIDE SEQUENCE [LARGE SCALE GENOMIC DNA]</scope>
    <source>
        <strain evidence="8 9">DSM 17894</strain>
    </source>
</reference>
<comment type="caution">
    <text evidence="8">The sequence shown here is derived from an EMBL/GenBank/DDBJ whole genome shotgun (WGS) entry which is preliminary data.</text>
</comment>
<keyword evidence="3" id="KW-0813">Transport</keyword>
<dbReference type="InterPro" id="IPR003439">
    <property type="entry name" value="ABC_transporter-like_ATP-bd"/>
</dbReference>
<dbReference type="GO" id="GO:0046677">
    <property type="term" value="P:response to antibiotic"/>
    <property type="evidence" value="ECO:0007669"/>
    <property type="project" value="UniProtKB-KW"/>
</dbReference>
<accession>A0A495IGX0</accession>
<keyword evidence="6" id="KW-0046">Antibiotic resistance</keyword>
<dbReference type="InterPro" id="IPR050763">
    <property type="entry name" value="ABC_transporter_ATP-binding"/>
</dbReference>
<dbReference type="InterPro" id="IPR027417">
    <property type="entry name" value="P-loop_NTPase"/>
</dbReference>
<dbReference type="PANTHER" id="PTHR42711:SF5">
    <property type="entry name" value="ABC TRANSPORTER ATP-BINDING PROTEIN NATA"/>
    <property type="match status" value="1"/>
</dbReference>
<evidence type="ECO:0000256" key="4">
    <source>
        <dbReference type="ARBA" id="ARBA00022741"/>
    </source>
</evidence>
<dbReference type="AlphaFoldDB" id="A0A495IGX0"/>
<dbReference type="PROSITE" id="PS50893">
    <property type="entry name" value="ABC_TRANSPORTER_2"/>
    <property type="match status" value="1"/>
</dbReference>
<keyword evidence="4" id="KW-0547">Nucleotide-binding</keyword>
<gene>
    <name evidence="8" type="ORF">C8E83_2375</name>
</gene>
<evidence type="ECO:0000313" key="9">
    <source>
        <dbReference type="Proteomes" id="UP000280008"/>
    </source>
</evidence>
<dbReference type="InterPro" id="IPR003593">
    <property type="entry name" value="AAA+_ATPase"/>
</dbReference>
<dbReference type="CDD" id="cd03230">
    <property type="entry name" value="ABC_DR_subfamily_A"/>
    <property type="match status" value="1"/>
</dbReference>
<comment type="subcellular location">
    <subcellularLocation>
        <location evidence="1">Cell membrane</location>
        <topology evidence="1">Peripheral membrane protein</topology>
    </subcellularLocation>
</comment>
<proteinExistence type="inferred from homology"/>
<dbReference type="EMBL" id="RBKS01000001">
    <property type="protein sequence ID" value="RKR75237.1"/>
    <property type="molecule type" value="Genomic_DNA"/>
</dbReference>
<dbReference type="GO" id="GO:0016887">
    <property type="term" value="F:ATP hydrolysis activity"/>
    <property type="evidence" value="ECO:0007669"/>
    <property type="project" value="InterPro"/>
</dbReference>
<dbReference type="GO" id="GO:0005524">
    <property type="term" value="F:ATP binding"/>
    <property type="evidence" value="ECO:0007669"/>
    <property type="project" value="UniProtKB-KW"/>
</dbReference>
<dbReference type="PANTHER" id="PTHR42711">
    <property type="entry name" value="ABC TRANSPORTER ATP-BINDING PROTEIN"/>
    <property type="match status" value="1"/>
</dbReference>
<keyword evidence="9" id="KW-1185">Reference proteome</keyword>
<dbReference type="Gene3D" id="3.40.50.300">
    <property type="entry name" value="P-loop containing nucleotide triphosphate hydrolases"/>
    <property type="match status" value="1"/>
</dbReference>
<feature type="domain" description="ABC transporter" evidence="7">
    <location>
        <begin position="11"/>
        <end position="238"/>
    </location>
</feature>
<evidence type="ECO:0000256" key="1">
    <source>
        <dbReference type="ARBA" id="ARBA00004202"/>
    </source>
</evidence>
<evidence type="ECO:0000259" key="7">
    <source>
        <dbReference type="PROSITE" id="PS50893"/>
    </source>
</evidence>
<name>A0A495IGX0_9MICO</name>
<keyword evidence="5 8" id="KW-0067">ATP-binding</keyword>
<dbReference type="OrthoDB" id="9804819at2"/>
<comment type="similarity">
    <text evidence="2">Belongs to the ABC transporter superfamily.</text>
</comment>
<evidence type="ECO:0000256" key="5">
    <source>
        <dbReference type="ARBA" id="ARBA00022840"/>
    </source>
</evidence>
<dbReference type="SUPFAM" id="SSF52540">
    <property type="entry name" value="P-loop containing nucleoside triphosphate hydrolases"/>
    <property type="match status" value="1"/>
</dbReference>
<dbReference type="RefSeq" id="WP_121370058.1">
    <property type="nucleotide sequence ID" value="NZ_RBKS01000001.1"/>
</dbReference>
<protein>
    <submittedName>
        <fullName evidence="8">ABC-2 type transport system ATP-binding protein</fullName>
    </submittedName>
</protein>